<sequence length="75" mass="8669">MVNLVDLYEHRMLYRQISQAKGLKPWVGWASPNPRLKTLRMAFSALGTKAQDLRVEVARVGEPFLRVSSLCWLRI</sequence>
<dbReference type="EMBL" id="PGOL01008273">
    <property type="protein sequence ID" value="PKI31861.1"/>
    <property type="molecule type" value="Genomic_DNA"/>
</dbReference>
<comment type="caution">
    <text evidence="1">The sequence shown here is derived from an EMBL/GenBank/DDBJ whole genome shotgun (WGS) entry which is preliminary data.</text>
</comment>
<protein>
    <submittedName>
        <fullName evidence="1">Uncharacterized protein</fullName>
    </submittedName>
</protein>
<evidence type="ECO:0000313" key="2">
    <source>
        <dbReference type="Proteomes" id="UP000233551"/>
    </source>
</evidence>
<reference evidence="1 2" key="1">
    <citation type="submission" date="2017-11" db="EMBL/GenBank/DDBJ databases">
        <title>De-novo sequencing of pomegranate (Punica granatum L.) genome.</title>
        <authorList>
            <person name="Akparov Z."/>
            <person name="Amiraslanov A."/>
            <person name="Hajiyeva S."/>
            <person name="Abbasov M."/>
            <person name="Kaur K."/>
            <person name="Hamwieh A."/>
            <person name="Solovyev V."/>
            <person name="Salamov A."/>
            <person name="Braich B."/>
            <person name="Kosarev P."/>
            <person name="Mahmoud A."/>
            <person name="Hajiyev E."/>
            <person name="Babayeva S."/>
            <person name="Izzatullayeva V."/>
            <person name="Mammadov A."/>
            <person name="Mammadov A."/>
            <person name="Sharifova S."/>
            <person name="Ojaghi J."/>
            <person name="Eynullazada K."/>
            <person name="Bayramov B."/>
            <person name="Abdulazimova A."/>
            <person name="Shahmuradov I."/>
        </authorList>
    </citation>
    <scope>NUCLEOTIDE SEQUENCE [LARGE SCALE GENOMIC DNA]</scope>
    <source>
        <strain evidence="2">cv. AG2017</strain>
        <tissue evidence="1">Leaf</tissue>
    </source>
</reference>
<name>A0A2I0HJK9_PUNGR</name>
<organism evidence="1 2">
    <name type="scientific">Punica granatum</name>
    <name type="common">Pomegranate</name>
    <dbReference type="NCBI Taxonomy" id="22663"/>
    <lineage>
        <taxon>Eukaryota</taxon>
        <taxon>Viridiplantae</taxon>
        <taxon>Streptophyta</taxon>
        <taxon>Embryophyta</taxon>
        <taxon>Tracheophyta</taxon>
        <taxon>Spermatophyta</taxon>
        <taxon>Magnoliopsida</taxon>
        <taxon>eudicotyledons</taxon>
        <taxon>Gunneridae</taxon>
        <taxon>Pentapetalae</taxon>
        <taxon>rosids</taxon>
        <taxon>malvids</taxon>
        <taxon>Myrtales</taxon>
        <taxon>Lythraceae</taxon>
        <taxon>Punica</taxon>
    </lineage>
</organism>
<evidence type="ECO:0000313" key="1">
    <source>
        <dbReference type="EMBL" id="PKI31861.1"/>
    </source>
</evidence>
<dbReference type="Proteomes" id="UP000233551">
    <property type="component" value="Unassembled WGS sequence"/>
</dbReference>
<proteinExistence type="predicted"/>
<dbReference type="AlphaFoldDB" id="A0A2I0HJK9"/>
<gene>
    <name evidence="1" type="ORF">CRG98_047747</name>
</gene>
<accession>A0A2I0HJK9</accession>
<keyword evidence="2" id="KW-1185">Reference proteome</keyword>